<evidence type="ECO:0000256" key="16">
    <source>
        <dbReference type="SAM" id="SignalP"/>
    </source>
</evidence>
<dbReference type="InterPro" id="IPR001457">
    <property type="entry name" value="NADH_UbQ/plastoQ_OxRdtase_su6"/>
</dbReference>
<proteinExistence type="inferred from homology"/>
<organism evidence="17">
    <name type="scientific">Acanthemblemaria spinosa</name>
    <name type="common">Spinyhead blenny</name>
    <dbReference type="NCBI Taxonomy" id="642423"/>
    <lineage>
        <taxon>Eukaryota</taxon>
        <taxon>Metazoa</taxon>
        <taxon>Chordata</taxon>
        <taxon>Craniata</taxon>
        <taxon>Vertebrata</taxon>
        <taxon>Euteleostomi</taxon>
        <taxon>Actinopterygii</taxon>
        <taxon>Neopterygii</taxon>
        <taxon>Teleostei</taxon>
        <taxon>Neoteleostei</taxon>
        <taxon>Acanthomorphata</taxon>
        <taxon>Ovalentaria</taxon>
        <taxon>Blenniimorphae</taxon>
        <taxon>Blenniiformes</taxon>
        <taxon>Blennioidei</taxon>
        <taxon>Chaenopsidae</taxon>
        <taxon>Acanthemblemaria</taxon>
    </lineage>
</organism>
<feature type="signal peptide" evidence="16">
    <location>
        <begin position="1"/>
        <end position="21"/>
    </location>
</feature>
<gene>
    <name evidence="17" type="primary">ND6</name>
</gene>
<evidence type="ECO:0000256" key="1">
    <source>
        <dbReference type="ARBA" id="ARBA00004225"/>
    </source>
</evidence>
<name>A0A8F5J826_ACASN</name>
<dbReference type="GO" id="GO:0008137">
    <property type="term" value="F:NADH dehydrogenase (ubiquinone) activity"/>
    <property type="evidence" value="ECO:0007669"/>
    <property type="project" value="UniProtKB-UniRule"/>
</dbReference>
<dbReference type="GO" id="GO:0031966">
    <property type="term" value="C:mitochondrial membrane"/>
    <property type="evidence" value="ECO:0007669"/>
    <property type="project" value="UniProtKB-SubCell"/>
</dbReference>
<dbReference type="AlphaFoldDB" id="A0A8F5J826"/>
<keyword evidence="8 15" id="KW-1278">Translocase</keyword>
<evidence type="ECO:0000256" key="11">
    <source>
        <dbReference type="ARBA" id="ARBA00023027"/>
    </source>
</evidence>
<keyword evidence="6 15" id="KW-0679">Respiratory chain</keyword>
<comment type="function">
    <text evidence="15">Core subunit of the mitochondrial membrane respiratory chain NADH dehydrogenase (Complex I) which catalyzes electron transfer from NADH through the respiratory chain, using ubiquinone as an electron acceptor. Essential for the catalytic activity and assembly of complex I.</text>
</comment>
<evidence type="ECO:0000256" key="10">
    <source>
        <dbReference type="ARBA" id="ARBA00022989"/>
    </source>
</evidence>
<keyword evidence="5 15" id="KW-0813">Transport</keyword>
<keyword evidence="16" id="KW-0732">Signal</keyword>
<dbReference type="InterPro" id="IPR050269">
    <property type="entry name" value="ComplexI_Subunit6"/>
</dbReference>
<dbReference type="EMBL" id="MZ315025">
    <property type="protein sequence ID" value="QXM16842.1"/>
    <property type="molecule type" value="Genomic_DNA"/>
</dbReference>
<dbReference type="EC" id="7.1.1.2" evidence="3 15"/>
<comment type="subcellular location">
    <subcellularLocation>
        <location evidence="1 15">Mitochondrion membrane</location>
        <topology evidence="1 15">Multi-pass membrane protein</topology>
    </subcellularLocation>
</comment>
<evidence type="ECO:0000256" key="13">
    <source>
        <dbReference type="ARBA" id="ARBA00023136"/>
    </source>
</evidence>
<evidence type="ECO:0000256" key="15">
    <source>
        <dbReference type="RuleBase" id="RU004430"/>
    </source>
</evidence>
<feature type="chain" id="PRO_5034262033" description="NADH-ubiquinone oxidoreductase chain 6" evidence="16">
    <location>
        <begin position="22"/>
        <end position="173"/>
    </location>
</feature>
<keyword evidence="12 15" id="KW-0496">Mitochondrion</keyword>
<reference evidence="17" key="1">
    <citation type="submission" date="2021-05" db="EMBL/GenBank/DDBJ databases">
        <title>The complete mitogenomes of the spinyhead blenny, Acanthemblemaria spinosa (Chaenopsidae) and the lofty triplefin, Enneanectes altivelis (Tripterygiidae).</title>
        <authorList>
            <person name="Sporre M.A."/>
            <person name="Eytan R.I."/>
        </authorList>
    </citation>
    <scope>NUCLEOTIDE SEQUENCE</scope>
</reference>
<evidence type="ECO:0000256" key="5">
    <source>
        <dbReference type="ARBA" id="ARBA00022448"/>
    </source>
</evidence>
<accession>A0A8F5J826</accession>
<evidence type="ECO:0000256" key="14">
    <source>
        <dbReference type="ARBA" id="ARBA00049551"/>
    </source>
</evidence>
<sequence length="173" mass="17560">MVYLTVLLLAGFMAGLAGVASNPSPYFAALGLVGVAGLSCGLLGAFGAGFLALILFLIYLGGMLVAFAYSAALSAEPYPESWGDWPVFVAMAGYLGGGGLAVGYFLGGEYEGPLVTAGGGGEFNCLRMDVMGVAELYSSGGSLLVLGAWVLLITLFVVLEVVRGGKKGTIRAL</sequence>
<evidence type="ECO:0000256" key="8">
    <source>
        <dbReference type="ARBA" id="ARBA00022967"/>
    </source>
</evidence>
<evidence type="ECO:0000256" key="4">
    <source>
        <dbReference type="ARBA" id="ARBA00021095"/>
    </source>
</evidence>
<keyword evidence="15" id="KW-0830">Ubiquinone</keyword>
<evidence type="ECO:0000256" key="3">
    <source>
        <dbReference type="ARBA" id="ARBA00012944"/>
    </source>
</evidence>
<evidence type="ECO:0000256" key="2">
    <source>
        <dbReference type="ARBA" id="ARBA00005698"/>
    </source>
</evidence>
<comment type="similarity">
    <text evidence="2 15">Belongs to the complex I subunit 6 family.</text>
</comment>
<feature type="transmembrane region" description="Helical" evidence="15">
    <location>
        <begin position="45"/>
        <end position="73"/>
    </location>
</feature>
<evidence type="ECO:0000256" key="7">
    <source>
        <dbReference type="ARBA" id="ARBA00022692"/>
    </source>
</evidence>
<protein>
    <recommendedName>
        <fullName evidence="4 15">NADH-ubiquinone oxidoreductase chain 6</fullName>
        <ecNumber evidence="3 15">7.1.1.2</ecNumber>
    </recommendedName>
</protein>
<keyword evidence="10 15" id="KW-1133">Transmembrane helix</keyword>
<dbReference type="PANTHER" id="PTHR11435">
    <property type="entry name" value="NADH UBIQUINONE OXIDOREDUCTASE SUBUNIT ND6"/>
    <property type="match status" value="1"/>
</dbReference>
<keyword evidence="7 15" id="KW-0812">Transmembrane</keyword>
<keyword evidence="13 15" id="KW-0472">Membrane</keyword>
<evidence type="ECO:0000313" key="17">
    <source>
        <dbReference type="EMBL" id="QXM16842.1"/>
    </source>
</evidence>
<evidence type="ECO:0000256" key="6">
    <source>
        <dbReference type="ARBA" id="ARBA00022660"/>
    </source>
</evidence>
<dbReference type="PANTHER" id="PTHR11435:SF1">
    <property type="entry name" value="NADH-UBIQUINONE OXIDOREDUCTASE CHAIN 6"/>
    <property type="match status" value="1"/>
</dbReference>
<keyword evidence="9 15" id="KW-0249">Electron transport</keyword>
<keyword evidence="11 15" id="KW-0520">NAD</keyword>
<comment type="catalytic activity">
    <reaction evidence="14 15">
        <text>a ubiquinone + NADH + 5 H(+)(in) = a ubiquinol + NAD(+) + 4 H(+)(out)</text>
        <dbReference type="Rhea" id="RHEA:29091"/>
        <dbReference type="Rhea" id="RHEA-COMP:9565"/>
        <dbReference type="Rhea" id="RHEA-COMP:9566"/>
        <dbReference type="ChEBI" id="CHEBI:15378"/>
        <dbReference type="ChEBI" id="CHEBI:16389"/>
        <dbReference type="ChEBI" id="CHEBI:17976"/>
        <dbReference type="ChEBI" id="CHEBI:57540"/>
        <dbReference type="ChEBI" id="CHEBI:57945"/>
        <dbReference type="EC" id="7.1.1.2"/>
    </reaction>
</comment>
<geneLocation type="mitochondrion" evidence="17"/>
<feature type="transmembrane region" description="Helical" evidence="15">
    <location>
        <begin position="85"/>
        <end position="106"/>
    </location>
</feature>
<evidence type="ECO:0000256" key="9">
    <source>
        <dbReference type="ARBA" id="ARBA00022982"/>
    </source>
</evidence>
<feature type="transmembrane region" description="Helical" evidence="15">
    <location>
        <begin position="136"/>
        <end position="162"/>
    </location>
</feature>
<evidence type="ECO:0000256" key="12">
    <source>
        <dbReference type="ARBA" id="ARBA00023128"/>
    </source>
</evidence>
<dbReference type="Pfam" id="PF00499">
    <property type="entry name" value="Oxidored_q3"/>
    <property type="match status" value="1"/>
</dbReference>